<dbReference type="PANTHER" id="PTHR31213:SF201">
    <property type="entry name" value="OS03G0300400 PROTEIN"/>
    <property type="match status" value="1"/>
</dbReference>
<dbReference type="EMBL" id="NMUH01001140">
    <property type="protein sequence ID" value="MQL89343.1"/>
    <property type="molecule type" value="Genomic_DNA"/>
</dbReference>
<organism evidence="3 4">
    <name type="scientific">Colocasia esculenta</name>
    <name type="common">Wild taro</name>
    <name type="synonym">Arum esculentum</name>
    <dbReference type="NCBI Taxonomy" id="4460"/>
    <lineage>
        <taxon>Eukaryota</taxon>
        <taxon>Viridiplantae</taxon>
        <taxon>Streptophyta</taxon>
        <taxon>Embryophyta</taxon>
        <taxon>Tracheophyta</taxon>
        <taxon>Spermatophyta</taxon>
        <taxon>Magnoliopsida</taxon>
        <taxon>Liliopsida</taxon>
        <taxon>Araceae</taxon>
        <taxon>Aroideae</taxon>
        <taxon>Colocasieae</taxon>
        <taxon>Colocasia</taxon>
    </lineage>
</organism>
<dbReference type="GO" id="GO:0005634">
    <property type="term" value="C:nucleus"/>
    <property type="evidence" value="ECO:0007669"/>
    <property type="project" value="TreeGrafter"/>
</dbReference>
<evidence type="ECO:0000313" key="4">
    <source>
        <dbReference type="Proteomes" id="UP000652761"/>
    </source>
</evidence>
<dbReference type="PANTHER" id="PTHR31213">
    <property type="entry name" value="OS08G0374000 PROTEIN-RELATED"/>
    <property type="match status" value="1"/>
</dbReference>
<dbReference type="InterPro" id="IPR023393">
    <property type="entry name" value="START-like_dom_sf"/>
</dbReference>
<dbReference type="GO" id="GO:0006952">
    <property type="term" value="P:defense response"/>
    <property type="evidence" value="ECO:0007669"/>
    <property type="project" value="InterPro"/>
</dbReference>
<dbReference type="Gene3D" id="3.30.530.20">
    <property type="match status" value="1"/>
</dbReference>
<dbReference type="AlphaFoldDB" id="A0A843V9P9"/>
<gene>
    <name evidence="3" type="ORF">Taro_021912</name>
</gene>
<dbReference type="OrthoDB" id="1880172at2759"/>
<dbReference type="GO" id="GO:0004864">
    <property type="term" value="F:protein phosphatase inhibitor activity"/>
    <property type="evidence" value="ECO:0007669"/>
    <property type="project" value="InterPro"/>
</dbReference>
<dbReference type="GO" id="GO:0010427">
    <property type="term" value="F:abscisic acid binding"/>
    <property type="evidence" value="ECO:0007669"/>
    <property type="project" value="InterPro"/>
</dbReference>
<evidence type="ECO:0000259" key="2">
    <source>
        <dbReference type="Pfam" id="PF00407"/>
    </source>
</evidence>
<dbReference type="InterPro" id="IPR050279">
    <property type="entry name" value="Plant_def-hormone_signal"/>
</dbReference>
<dbReference type="InterPro" id="IPR024949">
    <property type="entry name" value="Bet_v_I_allergen"/>
</dbReference>
<dbReference type="GO" id="GO:0038023">
    <property type="term" value="F:signaling receptor activity"/>
    <property type="evidence" value="ECO:0007669"/>
    <property type="project" value="InterPro"/>
</dbReference>
<dbReference type="Pfam" id="PF00407">
    <property type="entry name" value="Bet_v_1"/>
    <property type="match status" value="1"/>
</dbReference>
<dbReference type="Proteomes" id="UP000652761">
    <property type="component" value="Unassembled WGS sequence"/>
</dbReference>
<dbReference type="CDD" id="cd07816">
    <property type="entry name" value="Bet_v1-like"/>
    <property type="match status" value="1"/>
</dbReference>
<dbReference type="FunFam" id="3.30.530.20:FF:000007">
    <property type="entry name" value="Major pollen allergen Bet v 1-A"/>
    <property type="match status" value="1"/>
</dbReference>
<evidence type="ECO:0000313" key="3">
    <source>
        <dbReference type="EMBL" id="MQL89343.1"/>
    </source>
</evidence>
<evidence type="ECO:0000256" key="1">
    <source>
        <dbReference type="ARBA" id="ARBA00009744"/>
    </source>
</evidence>
<comment type="caution">
    <text evidence="3">The sequence shown here is derived from an EMBL/GenBank/DDBJ whole genome shotgun (WGS) entry which is preliminary data.</text>
</comment>
<comment type="similarity">
    <text evidence="1">Belongs to the BetVI family.</text>
</comment>
<protein>
    <recommendedName>
        <fullName evidence="2">Bet v I/Major latex protein domain-containing protein</fullName>
    </recommendedName>
</protein>
<sequence length="161" mass="17318">MVAGSFSNDYESPIAVDRLWKAGVLDAHVLMPTLLPEFVASAGVVEGDGGVGTVKQFNFTEVVKEHGFVKDRVDVLDAENHVFKYSVVEGGLLGSRLKSYSYELKFEAAADGGSKGKLTVEYDTVDDSLLTGEEEGKLTFGLVAMMKALEGYLQANPALYA</sequence>
<keyword evidence="4" id="KW-1185">Reference proteome</keyword>
<accession>A0A843V9P9</accession>
<dbReference type="PRINTS" id="PR00634">
    <property type="entry name" value="BETALLERGEN"/>
</dbReference>
<dbReference type="SMR" id="A0A843V9P9"/>
<dbReference type="GO" id="GO:0005737">
    <property type="term" value="C:cytoplasm"/>
    <property type="evidence" value="ECO:0007669"/>
    <property type="project" value="TreeGrafter"/>
</dbReference>
<dbReference type="SUPFAM" id="SSF55961">
    <property type="entry name" value="Bet v1-like"/>
    <property type="match status" value="1"/>
</dbReference>
<feature type="domain" description="Bet v I/Major latex protein" evidence="2">
    <location>
        <begin position="1"/>
        <end position="155"/>
    </location>
</feature>
<dbReference type="InterPro" id="IPR000916">
    <property type="entry name" value="Bet_v_I/MLP"/>
</dbReference>
<reference evidence="3" key="1">
    <citation type="submission" date="2017-07" db="EMBL/GenBank/DDBJ databases">
        <title>Taro Niue Genome Assembly and Annotation.</title>
        <authorList>
            <person name="Atibalentja N."/>
            <person name="Keating K."/>
            <person name="Fields C.J."/>
        </authorList>
    </citation>
    <scope>NUCLEOTIDE SEQUENCE</scope>
    <source>
        <strain evidence="3">Niue_2</strain>
        <tissue evidence="3">Leaf</tissue>
    </source>
</reference>
<proteinExistence type="inferred from homology"/>
<dbReference type="GO" id="GO:0009738">
    <property type="term" value="P:abscisic acid-activated signaling pathway"/>
    <property type="evidence" value="ECO:0007669"/>
    <property type="project" value="InterPro"/>
</dbReference>
<name>A0A843V9P9_COLES</name>